<comment type="caution">
    <text evidence="1">The sequence shown here is derived from an EMBL/GenBank/DDBJ whole genome shotgun (WGS) entry which is preliminary data.</text>
</comment>
<accession>A0A5M9J9M3</accession>
<organism evidence="1 2">
    <name type="scientific">Monilinia fructicola</name>
    <name type="common">Brown rot fungus</name>
    <name type="synonym">Ciboria fructicola</name>
    <dbReference type="NCBI Taxonomy" id="38448"/>
    <lineage>
        <taxon>Eukaryota</taxon>
        <taxon>Fungi</taxon>
        <taxon>Dikarya</taxon>
        <taxon>Ascomycota</taxon>
        <taxon>Pezizomycotina</taxon>
        <taxon>Leotiomycetes</taxon>
        <taxon>Helotiales</taxon>
        <taxon>Sclerotiniaceae</taxon>
        <taxon>Monilinia</taxon>
    </lineage>
</organism>
<sequence>MEDERNDAGYVNLLYSLSIVIMVAESMHTPLEPKQQSTIAAVPSAREPMRLNRRASLKIFLQDDCFYDESLNCSHILLAGRNQRLDQSSIRLKVIFRTASSQLWDLVYFPQSSRSNFLACKELRMMRRRFFLSRYCADR</sequence>
<name>A0A5M9J9M3_MONFR</name>
<dbReference type="EMBL" id="VICG01000015">
    <property type="protein sequence ID" value="KAA8564572.1"/>
    <property type="molecule type" value="Genomic_DNA"/>
</dbReference>
<protein>
    <submittedName>
        <fullName evidence="1">Uncharacterized protein</fullName>
    </submittedName>
</protein>
<dbReference type="AlphaFoldDB" id="A0A5M9J9M3"/>
<proteinExistence type="predicted"/>
<dbReference type="Proteomes" id="UP000322873">
    <property type="component" value="Unassembled WGS sequence"/>
</dbReference>
<evidence type="ECO:0000313" key="2">
    <source>
        <dbReference type="Proteomes" id="UP000322873"/>
    </source>
</evidence>
<keyword evidence="2" id="KW-1185">Reference proteome</keyword>
<reference evidence="1 2" key="1">
    <citation type="submission" date="2019-06" db="EMBL/GenBank/DDBJ databases">
        <title>Genome Sequence of the Brown Rot Fungal Pathogen Monilinia fructicola.</title>
        <authorList>
            <person name="De Miccolis Angelini R.M."/>
            <person name="Landi L."/>
            <person name="Abate D."/>
            <person name="Pollastro S."/>
            <person name="Romanazzi G."/>
            <person name="Faretra F."/>
        </authorList>
    </citation>
    <scope>NUCLEOTIDE SEQUENCE [LARGE SCALE GENOMIC DNA]</scope>
    <source>
        <strain evidence="1 2">Mfrc123</strain>
    </source>
</reference>
<gene>
    <name evidence="1" type="ORF">EYC84_011489</name>
</gene>
<evidence type="ECO:0000313" key="1">
    <source>
        <dbReference type="EMBL" id="KAA8564572.1"/>
    </source>
</evidence>